<dbReference type="InterPro" id="IPR036388">
    <property type="entry name" value="WH-like_DNA-bd_sf"/>
</dbReference>
<evidence type="ECO:0000256" key="3">
    <source>
        <dbReference type="ARBA" id="ARBA00023082"/>
    </source>
</evidence>
<keyword evidence="9" id="KW-1185">Reference proteome</keyword>
<evidence type="ECO:0000313" key="8">
    <source>
        <dbReference type="EMBL" id="MDQ0420576.1"/>
    </source>
</evidence>
<dbReference type="SUPFAM" id="SSF88659">
    <property type="entry name" value="Sigma3 and sigma4 domains of RNA polymerase sigma factors"/>
    <property type="match status" value="1"/>
</dbReference>
<keyword evidence="4" id="KW-0804">Transcription</keyword>
<evidence type="ECO:0000256" key="4">
    <source>
        <dbReference type="ARBA" id="ARBA00023163"/>
    </source>
</evidence>
<reference evidence="8 9" key="1">
    <citation type="submission" date="2023-07" db="EMBL/GenBank/DDBJ databases">
        <title>Genomic Encyclopedia of Type Strains, Phase IV (KMG-IV): sequencing the most valuable type-strain genomes for metagenomic binning, comparative biology and taxonomic classification.</title>
        <authorList>
            <person name="Goeker M."/>
        </authorList>
    </citation>
    <scope>NUCLEOTIDE SEQUENCE [LARGE SCALE GENOMIC DNA]</scope>
    <source>
        <strain evidence="8 9">DSM 1111</strain>
    </source>
</reference>
<dbReference type="Gene3D" id="1.10.1740.10">
    <property type="match status" value="1"/>
</dbReference>
<accession>A0ABU0G782</accession>
<dbReference type="Gene3D" id="1.10.10.10">
    <property type="entry name" value="Winged helix-like DNA-binding domain superfamily/Winged helix DNA-binding domain"/>
    <property type="match status" value="1"/>
</dbReference>
<feature type="transmembrane region" description="Helical" evidence="5">
    <location>
        <begin position="6"/>
        <end position="26"/>
    </location>
</feature>
<evidence type="ECO:0000256" key="1">
    <source>
        <dbReference type="ARBA" id="ARBA00010641"/>
    </source>
</evidence>
<keyword evidence="2" id="KW-0805">Transcription regulation</keyword>
<evidence type="ECO:0000259" key="7">
    <source>
        <dbReference type="Pfam" id="PF08281"/>
    </source>
</evidence>
<evidence type="ECO:0000256" key="2">
    <source>
        <dbReference type="ARBA" id="ARBA00023015"/>
    </source>
</evidence>
<comment type="caution">
    <text evidence="8">The sequence shown here is derived from an EMBL/GenBank/DDBJ whole genome shotgun (WGS) entry which is preliminary data.</text>
</comment>
<dbReference type="Pfam" id="PF08281">
    <property type="entry name" value="Sigma70_r4_2"/>
    <property type="match status" value="1"/>
</dbReference>
<feature type="domain" description="RNA polymerase sigma factor 70 region 4 type 2" evidence="7">
    <location>
        <begin position="223"/>
        <end position="275"/>
    </location>
</feature>
<dbReference type="InterPro" id="IPR013325">
    <property type="entry name" value="RNA_pol_sigma_r2"/>
</dbReference>
<keyword evidence="5" id="KW-0472">Membrane</keyword>
<name>A0ABU0G782_9HYPH</name>
<dbReference type="PANTHER" id="PTHR43133">
    <property type="entry name" value="RNA POLYMERASE ECF-TYPE SIGMA FACTO"/>
    <property type="match status" value="1"/>
</dbReference>
<keyword evidence="3" id="KW-0731">Sigma factor</keyword>
<evidence type="ECO:0000259" key="6">
    <source>
        <dbReference type="Pfam" id="PF04542"/>
    </source>
</evidence>
<evidence type="ECO:0000256" key="5">
    <source>
        <dbReference type="SAM" id="Phobius"/>
    </source>
</evidence>
<dbReference type="InterPro" id="IPR013324">
    <property type="entry name" value="RNA_pol_sigma_r3/r4-like"/>
</dbReference>
<dbReference type="InterPro" id="IPR039425">
    <property type="entry name" value="RNA_pol_sigma-70-like"/>
</dbReference>
<dbReference type="InterPro" id="IPR014284">
    <property type="entry name" value="RNA_pol_sigma-70_dom"/>
</dbReference>
<gene>
    <name evidence="8" type="ORF">J2045_001600</name>
</gene>
<dbReference type="NCBIfam" id="TIGR02937">
    <property type="entry name" value="sigma70-ECF"/>
    <property type="match status" value="1"/>
</dbReference>
<proteinExistence type="inferred from homology"/>
<organism evidence="8 9">
    <name type="scientific">Peteryoungia aggregata LMG 23059</name>
    <dbReference type="NCBI Taxonomy" id="1368425"/>
    <lineage>
        <taxon>Bacteria</taxon>
        <taxon>Pseudomonadati</taxon>
        <taxon>Pseudomonadota</taxon>
        <taxon>Alphaproteobacteria</taxon>
        <taxon>Hyphomicrobiales</taxon>
        <taxon>Rhizobiaceae</taxon>
        <taxon>Peteryoungia</taxon>
    </lineage>
</organism>
<evidence type="ECO:0000313" key="9">
    <source>
        <dbReference type="Proteomes" id="UP001238496"/>
    </source>
</evidence>
<dbReference type="Proteomes" id="UP001238496">
    <property type="component" value="Unassembled WGS sequence"/>
</dbReference>
<dbReference type="InterPro" id="IPR013249">
    <property type="entry name" value="RNA_pol_sigma70_r4_t2"/>
</dbReference>
<feature type="domain" description="RNA polymerase sigma-70 region 2" evidence="6">
    <location>
        <begin position="134"/>
        <end position="197"/>
    </location>
</feature>
<dbReference type="CDD" id="cd06171">
    <property type="entry name" value="Sigma70_r4"/>
    <property type="match status" value="1"/>
</dbReference>
<dbReference type="EMBL" id="JAUSUW010000004">
    <property type="protein sequence ID" value="MDQ0420576.1"/>
    <property type="molecule type" value="Genomic_DNA"/>
</dbReference>
<keyword evidence="5" id="KW-1133">Transmembrane helix</keyword>
<dbReference type="InterPro" id="IPR007627">
    <property type="entry name" value="RNA_pol_sigma70_r2"/>
</dbReference>
<keyword evidence="5" id="KW-0812">Transmembrane</keyword>
<dbReference type="PANTHER" id="PTHR43133:SF25">
    <property type="entry name" value="RNA POLYMERASE SIGMA FACTOR RFAY-RELATED"/>
    <property type="match status" value="1"/>
</dbReference>
<dbReference type="SUPFAM" id="SSF88946">
    <property type="entry name" value="Sigma2 domain of RNA polymerase sigma factors"/>
    <property type="match status" value="1"/>
</dbReference>
<sequence length="289" mass="33009">MSHGVAVPGSGIALAGNPLLPVWFPFRKLRIRRNHTPDEAFSARDYLEENPTGYDDGQCRRDYRAWQDKAMDRDPRWSVVRRQGEWDHCGMVEDFRNQANRDALSIGLVLQTWRMAILTTPRAELAAQSEVVELIPALRAFARTFCQKPEEADDLVQETLTRALANLDKFEPGTRLKSWLFTIMRNTFCTRVKKSSRETVGLPDVITTRLTTEASQEWTVQADEVRRALNRLPEHHREMLVLIVMLGERYEDAAEICGCAVGTVKSRLSRARQQLRRELGEMGNDSPLG</sequence>
<comment type="similarity">
    <text evidence="1">Belongs to the sigma-70 factor family. ECF subfamily.</text>
</comment>
<dbReference type="Pfam" id="PF04542">
    <property type="entry name" value="Sigma70_r2"/>
    <property type="match status" value="1"/>
</dbReference>
<protein>
    <submittedName>
        <fullName evidence="8">RNA polymerase sigma factor (Sigma-70 family)</fullName>
    </submittedName>
</protein>